<evidence type="ECO:0000259" key="7">
    <source>
        <dbReference type="PROSITE" id="PS51462"/>
    </source>
</evidence>
<dbReference type="Pfam" id="PF09297">
    <property type="entry name" value="Zn_ribbon_NUD"/>
    <property type="match status" value="1"/>
</dbReference>
<dbReference type="CDD" id="cd03429">
    <property type="entry name" value="NUDIX_NADH_pyrophosphatase_Nudt13"/>
    <property type="match status" value="1"/>
</dbReference>
<comment type="cofactor">
    <cofactor evidence="1">
        <name>Mg(2+)</name>
        <dbReference type="ChEBI" id="CHEBI:18420"/>
    </cofactor>
</comment>
<dbReference type="InterPro" id="IPR049734">
    <property type="entry name" value="NudC-like_C"/>
</dbReference>
<feature type="domain" description="Nudix hydrolase" evidence="7">
    <location>
        <begin position="135"/>
        <end position="258"/>
    </location>
</feature>
<dbReference type="SUPFAM" id="SSF55811">
    <property type="entry name" value="Nudix"/>
    <property type="match status" value="2"/>
</dbReference>
<evidence type="ECO:0000313" key="8">
    <source>
        <dbReference type="EMBL" id="CUB05640.1"/>
    </source>
</evidence>
<dbReference type="Gene3D" id="3.90.79.10">
    <property type="entry name" value="Nucleoside Triphosphate Pyrophosphohydrolase"/>
    <property type="match status" value="1"/>
</dbReference>
<reference evidence="9" key="1">
    <citation type="submission" date="2015-08" db="EMBL/GenBank/DDBJ databases">
        <authorList>
            <person name="Varghese N."/>
        </authorList>
    </citation>
    <scope>NUCLEOTIDE SEQUENCE [LARGE SCALE GENOMIC DNA]</scope>
    <source>
        <strain evidence="9">JCM 18476</strain>
    </source>
</reference>
<dbReference type="InterPro" id="IPR015797">
    <property type="entry name" value="NUDIX_hydrolase-like_dom_sf"/>
</dbReference>
<name>A0A0K6IRA4_9GAMM</name>
<evidence type="ECO:0000313" key="9">
    <source>
        <dbReference type="Proteomes" id="UP000182769"/>
    </source>
</evidence>
<dbReference type="InterPro" id="IPR015376">
    <property type="entry name" value="Znr_NADH_PPase"/>
</dbReference>
<dbReference type="Pfam" id="PF00293">
    <property type="entry name" value="NUDIX"/>
    <property type="match status" value="1"/>
</dbReference>
<evidence type="ECO:0000256" key="5">
    <source>
        <dbReference type="ARBA" id="ARBA00022842"/>
    </source>
</evidence>
<dbReference type="STRING" id="1137284.GCA_001418205_03098"/>
<dbReference type="GO" id="GO:0016787">
    <property type="term" value="F:hydrolase activity"/>
    <property type="evidence" value="ECO:0007669"/>
    <property type="project" value="UniProtKB-KW"/>
</dbReference>
<protein>
    <recommendedName>
        <fullName evidence="2">NAD(+) diphosphatase</fullName>
        <ecNumber evidence="2">3.6.1.22</ecNumber>
    </recommendedName>
</protein>
<organism evidence="8 9">
    <name type="scientific">Marinomonas fungiae</name>
    <dbReference type="NCBI Taxonomy" id="1137284"/>
    <lineage>
        <taxon>Bacteria</taxon>
        <taxon>Pseudomonadati</taxon>
        <taxon>Pseudomonadota</taxon>
        <taxon>Gammaproteobacteria</taxon>
        <taxon>Oceanospirillales</taxon>
        <taxon>Oceanospirillaceae</taxon>
        <taxon>Marinomonas</taxon>
    </lineage>
</organism>
<dbReference type="PROSITE" id="PS00893">
    <property type="entry name" value="NUDIX_BOX"/>
    <property type="match status" value="1"/>
</dbReference>
<dbReference type="OrthoDB" id="9791656at2"/>
<evidence type="ECO:0000256" key="3">
    <source>
        <dbReference type="ARBA" id="ARBA00022723"/>
    </source>
</evidence>
<dbReference type="InterPro" id="IPR020084">
    <property type="entry name" value="NUDIX_hydrolase_CS"/>
</dbReference>
<keyword evidence="9" id="KW-1185">Reference proteome</keyword>
<dbReference type="Proteomes" id="UP000182769">
    <property type="component" value="Unassembled WGS sequence"/>
</dbReference>
<proteinExistence type="predicted"/>
<dbReference type="PROSITE" id="PS51462">
    <property type="entry name" value="NUDIX"/>
    <property type="match status" value="1"/>
</dbReference>
<dbReference type="RefSeq" id="WP_055464139.1">
    <property type="nucleotide sequence ID" value="NZ_CYHG01000012.1"/>
</dbReference>
<gene>
    <name evidence="8" type="ORF">Ga0061065_11239</name>
</gene>
<dbReference type="InterPro" id="IPR000086">
    <property type="entry name" value="NUDIX_hydrolase_dom"/>
</dbReference>
<dbReference type="EMBL" id="CYHG01000012">
    <property type="protein sequence ID" value="CUB05640.1"/>
    <property type="molecule type" value="Genomic_DNA"/>
</dbReference>
<dbReference type="NCBIfam" id="NF001299">
    <property type="entry name" value="PRK00241.1"/>
    <property type="match status" value="1"/>
</dbReference>
<dbReference type="PANTHER" id="PTHR11383:SF3">
    <property type="entry name" value="NAD(P)H PYROPHOSPHATASE NUDT13, MITOCHONDRIAL"/>
    <property type="match status" value="1"/>
</dbReference>
<sequence length="270" mass="30601">MLEIGTNAHPSPHGNARYILLAKQKVLTLEQQFLFTLSDFHPTAQMRSVFVGKFEGLDLFVCSFPHTPKGFEEVGLRDMLFATDDRFFDILSRAHQLATWDADHQFCGRCGHPMTQKHDKEHAKLCQHCNTRHYPRISPCIIVSVRKGKQLLLARSFVMPEGRYSNIAGFVEAGETLEQAVRREVFEEVGVQIKNLEYRGSQPWSFPHQLMVGFFAEFDSGELTPAPDEIAEAGWWSFDDLPNIPNPTSISGQLILEHAKRIAAESSEQT</sequence>
<dbReference type="Gene3D" id="3.90.79.20">
    <property type="match status" value="1"/>
</dbReference>
<evidence type="ECO:0000256" key="2">
    <source>
        <dbReference type="ARBA" id="ARBA00012381"/>
    </source>
</evidence>
<evidence type="ECO:0000256" key="6">
    <source>
        <dbReference type="ARBA" id="ARBA00023027"/>
    </source>
</evidence>
<evidence type="ECO:0000256" key="1">
    <source>
        <dbReference type="ARBA" id="ARBA00001946"/>
    </source>
</evidence>
<keyword evidence="4" id="KW-0378">Hydrolase</keyword>
<keyword evidence="5" id="KW-0460">Magnesium</keyword>
<dbReference type="EC" id="3.6.1.22" evidence="2"/>
<dbReference type="AlphaFoldDB" id="A0A0K6IRA4"/>
<keyword evidence="6" id="KW-0520">NAD</keyword>
<keyword evidence="3" id="KW-0479">Metal-binding</keyword>
<dbReference type="GO" id="GO:0046872">
    <property type="term" value="F:metal ion binding"/>
    <property type="evidence" value="ECO:0007669"/>
    <property type="project" value="UniProtKB-KW"/>
</dbReference>
<dbReference type="PANTHER" id="PTHR11383">
    <property type="entry name" value="NUCLEOSIDE DIPHOSPHATE-LINKED MOIETY X MOTIF 13"/>
    <property type="match status" value="1"/>
</dbReference>
<evidence type="ECO:0000256" key="4">
    <source>
        <dbReference type="ARBA" id="ARBA00022801"/>
    </source>
</evidence>
<accession>A0A0K6IRA4</accession>